<keyword evidence="1" id="KW-0812">Transmembrane</keyword>
<dbReference type="InterPro" id="IPR036249">
    <property type="entry name" value="Thioredoxin-like_sf"/>
</dbReference>
<dbReference type="Proteomes" id="UP000037326">
    <property type="component" value="Unassembled WGS sequence"/>
</dbReference>
<dbReference type="GO" id="GO:0045454">
    <property type="term" value="P:cell redox homeostasis"/>
    <property type="evidence" value="ECO:0007669"/>
    <property type="project" value="TreeGrafter"/>
</dbReference>
<dbReference type="PANTHER" id="PTHR43601:SF3">
    <property type="entry name" value="THIOREDOXIN, MITOCHONDRIAL"/>
    <property type="match status" value="1"/>
</dbReference>
<organism evidence="3 4">
    <name type="scientific">Lysinibacillus xylanilyticus</name>
    <dbReference type="NCBI Taxonomy" id="582475"/>
    <lineage>
        <taxon>Bacteria</taxon>
        <taxon>Bacillati</taxon>
        <taxon>Bacillota</taxon>
        <taxon>Bacilli</taxon>
        <taxon>Bacillales</taxon>
        <taxon>Bacillaceae</taxon>
        <taxon>Lysinibacillus</taxon>
    </lineage>
</organism>
<dbReference type="PROSITE" id="PS51352">
    <property type="entry name" value="THIOREDOXIN_2"/>
    <property type="match status" value="1"/>
</dbReference>
<dbReference type="OrthoDB" id="32134at2"/>
<dbReference type="Gene3D" id="3.40.30.10">
    <property type="entry name" value="Glutaredoxin"/>
    <property type="match status" value="1"/>
</dbReference>
<accession>A0A0K9FA64</accession>
<proteinExistence type="predicted"/>
<reference evidence="4" key="1">
    <citation type="submission" date="2015-07" db="EMBL/GenBank/DDBJ databases">
        <authorList>
            <consortium name="Consortium for Microbial Forensics and Genomics (microFORGE)"/>
            <person name="Knight B.M."/>
            <person name="Roberts D.P."/>
            <person name="Lin D."/>
            <person name="Hari K."/>
            <person name="Fletcher J."/>
            <person name="Melcher U."/>
            <person name="Blagden T."/>
            <person name="Winegar R.A."/>
        </authorList>
    </citation>
    <scope>NUCLEOTIDE SEQUENCE [LARGE SCALE GENOMIC DNA]</scope>
    <source>
        <strain evidence="4">DSM 23493</strain>
    </source>
</reference>
<dbReference type="AlphaFoldDB" id="A0A0K9FA64"/>
<keyword evidence="1" id="KW-1133">Transmembrane helix</keyword>
<dbReference type="SUPFAM" id="SSF52833">
    <property type="entry name" value="Thioredoxin-like"/>
    <property type="match status" value="1"/>
</dbReference>
<dbReference type="InterPro" id="IPR013766">
    <property type="entry name" value="Thioredoxin_domain"/>
</dbReference>
<feature type="transmembrane region" description="Helical" evidence="1">
    <location>
        <begin position="6"/>
        <end position="24"/>
    </location>
</feature>
<evidence type="ECO:0000256" key="1">
    <source>
        <dbReference type="SAM" id="Phobius"/>
    </source>
</evidence>
<dbReference type="GeneID" id="96597400"/>
<dbReference type="CDD" id="cd02947">
    <property type="entry name" value="TRX_family"/>
    <property type="match status" value="1"/>
</dbReference>
<dbReference type="Pfam" id="PF00085">
    <property type="entry name" value="Thioredoxin"/>
    <property type="match status" value="1"/>
</dbReference>
<evidence type="ECO:0000313" key="3">
    <source>
        <dbReference type="EMBL" id="KMY31355.1"/>
    </source>
</evidence>
<feature type="domain" description="Thioredoxin" evidence="2">
    <location>
        <begin position="35"/>
        <end position="157"/>
    </location>
</feature>
<comment type="caution">
    <text evidence="3">The sequence shown here is derived from an EMBL/GenBank/DDBJ whole genome shotgun (WGS) entry which is preliminary data.</text>
</comment>
<gene>
    <name evidence="3" type="ORF">ACZ11_03590</name>
</gene>
<dbReference type="EMBL" id="LFXJ01000005">
    <property type="protein sequence ID" value="KMY31355.1"/>
    <property type="molecule type" value="Genomic_DNA"/>
</dbReference>
<dbReference type="PANTHER" id="PTHR43601">
    <property type="entry name" value="THIOREDOXIN, MITOCHONDRIAL"/>
    <property type="match status" value="1"/>
</dbReference>
<sequence>MKKLLIIGSVIVLLFVAIIVLTNVSNKSKLSSASNPYGDKELKQETIDQLDDKNYQNIMLPDELEKKLAAGEDVNAYFFSPVCVHCKAFTPKLMPIAKELGVDVAQINVYEYEDLWSKYNIEATPTFIRFEGGKEVQRFVGALSEEDLRTFLNKEVLKK</sequence>
<dbReference type="RefSeq" id="WP_049663866.1">
    <property type="nucleotide sequence ID" value="NZ_JBIVOC010000011.1"/>
</dbReference>
<evidence type="ECO:0000313" key="4">
    <source>
        <dbReference type="Proteomes" id="UP000037326"/>
    </source>
</evidence>
<protein>
    <submittedName>
        <fullName evidence="3">Thioredoxin</fullName>
    </submittedName>
</protein>
<evidence type="ECO:0000259" key="2">
    <source>
        <dbReference type="PROSITE" id="PS51352"/>
    </source>
</evidence>
<keyword evidence="1" id="KW-0472">Membrane</keyword>
<dbReference type="PATRIC" id="fig|582475.4.peg.111"/>
<name>A0A0K9FA64_9BACI</name>